<dbReference type="AlphaFoldDB" id="A0A367ZJ81"/>
<gene>
    <name evidence="1" type="ORF">OZSIB_1691</name>
</gene>
<sequence>MLIEIFTDGRVLIDGQDAGPGYQPEHVLLDYLTNPKGFLEMRRKQKHAA</sequence>
<accession>A0A367ZJ81</accession>
<proteinExistence type="predicted"/>
<protein>
    <submittedName>
        <fullName evidence="1">Uncharacterized protein</fullName>
    </submittedName>
</protein>
<evidence type="ECO:0000313" key="2">
    <source>
        <dbReference type="Proteomes" id="UP000252355"/>
    </source>
</evidence>
<reference evidence="1 2" key="1">
    <citation type="submission" date="2018-05" db="EMBL/GenBank/DDBJ databases">
        <title>A metagenomic window into the 2 km-deep terrestrial subsurface aquifer revealed taxonomically and functionally diverse microbial community comprising novel uncultured bacterial lineages.</title>
        <authorList>
            <person name="Kadnikov V.V."/>
            <person name="Mardanov A.V."/>
            <person name="Beletsky A.V."/>
            <person name="Banks D."/>
            <person name="Pimenov N.V."/>
            <person name="Frank Y.A."/>
            <person name="Karnachuk O.V."/>
            <person name="Ravin N.V."/>
        </authorList>
    </citation>
    <scope>NUCLEOTIDE SEQUENCE [LARGE SCALE GENOMIC DNA]</scope>
    <source>
        <strain evidence="1">BY5</strain>
    </source>
</reference>
<comment type="caution">
    <text evidence="1">The sequence shown here is derived from an EMBL/GenBank/DDBJ whole genome shotgun (WGS) entry which is preliminary data.</text>
</comment>
<dbReference type="Proteomes" id="UP000252355">
    <property type="component" value="Unassembled WGS sequence"/>
</dbReference>
<name>A0A367ZJ81_9BACT</name>
<dbReference type="EMBL" id="QOQW01000026">
    <property type="protein sequence ID" value="RCK78175.1"/>
    <property type="molecule type" value="Genomic_DNA"/>
</dbReference>
<evidence type="ECO:0000313" key="1">
    <source>
        <dbReference type="EMBL" id="RCK78175.1"/>
    </source>
</evidence>
<organism evidence="1 2">
    <name type="scientific">Candidatus Ozemobacter sibiricus</name>
    <dbReference type="NCBI Taxonomy" id="2268124"/>
    <lineage>
        <taxon>Bacteria</taxon>
        <taxon>Candidatus Ozemobacteria</taxon>
        <taxon>Candidatus Ozemobacterales</taxon>
        <taxon>Candidatus Ozemobacteraceae</taxon>
        <taxon>Candidatus Ozemobacter</taxon>
    </lineage>
</organism>